<dbReference type="EMBL" id="MU620937">
    <property type="protein sequence ID" value="KAI8577734.1"/>
    <property type="molecule type" value="Genomic_DNA"/>
</dbReference>
<dbReference type="InterPro" id="IPR017907">
    <property type="entry name" value="Znf_RING_CS"/>
</dbReference>
<dbReference type="Pfam" id="PF13923">
    <property type="entry name" value="zf-C3HC4_2"/>
    <property type="match status" value="1"/>
</dbReference>
<dbReference type="PROSITE" id="PS50089">
    <property type="entry name" value="ZF_RING_2"/>
    <property type="match status" value="1"/>
</dbReference>
<dbReference type="Gene3D" id="2.30.130.40">
    <property type="entry name" value="LON domain-like"/>
    <property type="match status" value="1"/>
</dbReference>
<proteinExistence type="predicted"/>
<feature type="domain" description="Lon N-terminal" evidence="7">
    <location>
        <begin position="290"/>
        <end position="499"/>
    </location>
</feature>
<evidence type="ECO:0000256" key="2">
    <source>
        <dbReference type="ARBA" id="ARBA00022771"/>
    </source>
</evidence>
<feature type="compositionally biased region" description="Low complexity" evidence="5">
    <location>
        <begin position="161"/>
        <end position="173"/>
    </location>
</feature>
<evidence type="ECO:0000259" key="7">
    <source>
        <dbReference type="PROSITE" id="PS51787"/>
    </source>
</evidence>
<evidence type="ECO:0000256" key="1">
    <source>
        <dbReference type="ARBA" id="ARBA00022723"/>
    </source>
</evidence>
<comment type="caution">
    <text evidence="8">The sequence shown here is derived from an EMBL/GenBank/DDBJ whole genome shotgun (WGS) entry which is preliminary data.</text>
</comment>
<dbReference type="PANTHER" id="PTHR23327">
    <property type="entry name" value="RING FINGER PROTEIN 127"/>
    <property type="match status" value="1"/>
</dbReference>
<evidence type="ECO:0000256" key="3">
    <source>
        <dbReference type="ARBA" id="ARBA00022833"/>
    </source>
</evidence>
<feature type="region of interest" description="Disordered" evidence="5">
    <location>
        <begin position="152"/>
        <end position="182"/>
    </location>
</feature>
<keyword evidence="1" id="KW-0479">Metal-binding</keyword>
<dbReference type="RefSeq" id="XP_051442738.1">
    <property type="nucleotide sequence ID" value="XM_051590587.1"/>
</dbReference>
<dbReference type="InterPro" id="IPR003111">
    <property type="entry name" value="Lon_prtase_N"/>
</dbReference>
<protein>
    <submittedName>
        <fullName evidence="8">Uncharacterized protein</fullName>
    </submittedName>
</protein>
<dbReference type="InterPro" id="IPR046336">
    <property type="entry name" value="Lon_prtase_N_sf"/>
</dbReference>
<dbReference type="SUPFAM" id="SSF57850">
    <property type="entry name" value="RING/U-box"/>
    <property type="match status" value="2"/>
</dbReference>
<dbReference type="Gene3D" id="1.20.58.1480">
    <property type="match status" value="1"/>
</dbReference>
<reference evidence="8" key="2">
    <citation type="journal article" date="2022" name="Proc. Natl. Acad. Sci. U.S.A.">
        <title>Diploid-dominant life cycles characterize the early evolution of Fungi.</title>
        <authorList>
            <person name="Amses K.R."/>
            <person name="Simmons D.R."/>
            <person name="Longcore J.E."/>
            <person name="Mondo S.J."/>
            <person name="Seto K."/>
            <person name="Jeronimo G.H."/>
            <person name="Bonds A.E."/>
            <person name="Quandt C.A."/>
            <person name="Davis W.J."/>
            <person name="Chang Y."/>
            <person name="Federici B.A."/>
            <person name="Kuo A."/>
            <person name="LaButti K."/>
            <person name="Pangilinan J."/>
            <person name="Andreopoulos W."/>
            <person name="Tritt A."/>
            <person name="Riley R."/>
            <person name="Hundley H."/>
            <person name="Johnson J."/>
            <person name="Lipzen A."/>
            <person name="Barry K."/>
            <person name="Lang B.F."/>
            <person name="Cuomo C.A."/>
            <person name="Buchler N.E."/>
            <person name="Grigoriev I.V."/>
            <person name="Spatafora J.W."/>
            <person name="Stajich J.E."/>
            <person name="James T.Y."/>
        </authorList>
    </citation>
    <scope>NUCLEOTIDE SEQUENCE</scope>
    <source>
        <strain evidence="8">AG</strain>
    </source>
</reference>
<dbReference type="SMART" id="SM00464">
    <property type="entry name" value="LON"/>
    <property type="match status" value="1"/>
</dbReference>
<dbReference type="Proteomes" id="UP001206595">
    <property type="component" value="Unassembled WGS sequence"/>
</dbReference>
<dbReference type="InterPro" id="IPR013083">
    <property type="entry name" value="Znf_RING/FYVE/PHD"/>
</dbReference>
<keyword evidence="3" id="KW-0862">Zinc</keyword>
<sequence length="518" mass="58592">MMTVVNVGLSDVPMKRLPYDTGSQYTCKALNNTAHSSFATVDNLSTIDEGLILASDALTCPSCSRLLNHPITLSCGFSVCISCMPKFDPATVENFDCPVRECAEKSHLFGELKVDVTIHKLSQLIAVEMADKRLLSIFQPSVEPSMHATMPEQYHHQRTPSISNSSGSSPLSLDHSRDSDDSSEACISDIEIQSSSWRDNMLNELECQVCYCLLNEPLTIPCGHTFCKACLLRFADHSNVCAICRCHLPIARALQTHPSNSTLSYLISTIFPFEQMERQETLKKEEEQASSYTPIFVCSIGFPTIPCYLHIFEPRYRLMIRRCTAPGASRAFGMCMGLPGKTFSDIGTMMKIEGVEQLNDGRYLVKTVGLYRFRIKRHGVRDGYHTAQVEPFDDEEDDEDLKDWDNEEVDDVTQMDSPSTDAMVREARNFGRLLQRSNVPWILQRIIRTNSRMPSDASSLSWWMAATIPIDDQEKHAILELTNPHDRLKLISEWIKQVKKQWWFQPLIQGTRMPLPSS</sequence>
<dbReference type="InterPro" id="IPR001841">
    <property type="entry name" value="Znf_RING"/>
</dbReference>
<dbReference type="SMART" id="SM00184">
    <property type="entry name" value="RING"/>
    <property type="match status" value="2"/>
</dbReference>
<evidence type="ECO:0000256" key="5">
    <source>
        <dbReference type="SAM" id="MobiDB-lite"/>
    </source>
</evidence>
<evidence type="ECO:0000313" key="9">
    <source>
        <dbReference type="Proteomes" id="UP001206595"/>
    </source>
</evidence>
<dbReference type="PROSITE" id="PS00518">
    <property type="entry name" value="ZF_RING_1"/>
    <property type="match status" value="1"/>
</dbReference>
<evidence type="ECO:0000313" key="8">
    <source>
        <dbReference type="EMBL" id="KAI8577734.1"/>
    </source>
</evidence>
<dbReference type="PANTHER" id="PTHR23327:SF42">
    <property type="entry name" value="LON PEPTIDASE N-TERMINAL DOMAIN AND RING FINGER PROTEIN C14F5.10C"/>
    <property type="match status" value="1"/>
</dbReference>
<name>A0AAD5E6L9_UMBRA</name>
<dbReference type="Pfam" id="PF02190">
    <property type="entry name" value="LON_substr_bdg"/>
    <property type="match status" value="1"/>
</dbReference>
<feature type="domain" description="RING-type" evidence="6">
    <location>
        <begin position="207"/>
        <end position="245"/>
    </location>
</feature>
<dbReference type="AlphaFoldDB" id="A0AAD5E6L9"/>
<accession>A0AAD5E6L9</accession>
<reference evidence="8" key="1">
    <citation type="submission" date="2021-06" db="EMBL/GenBank/DDBJ databases">
        <authorList>
            <consortium name="DOE Joint Genome Institute"/>
            <person name="Mondo S.J."/>
            <person name="Amses K.R."/>
            <person name="Simmons D.R."/>
            <person name="Longcore J.E."/>
            <person name="Seto K."/>
            <person name="Alves G.H."/>
            <person name="Bonds A.E."/>
            <person name="Quandt C.A."/>
            <person name="Davis W.J."/>
            <person name="Chang Y."/>
            <person name="Letcher P.M."/>
            <person name="Powell M.J."/>
            <person name="Kuo A."/>
            <person name="Labutti K."/>
            <person name="Pangilinan J."/>
            <person name="Andreopoulos W."/>
            <person name="Tritt A."/>
            <person name="Riley R."/>
            <person name="Hundley H."/>
            <person name="Johnson J."/>
            <person name="Lipzen A."/>
            <person name="Barry K."/>
            <person name="Berbee M.L."/>
            <person name="Buchler N.E."/>
            <person name="Grigoriev I.V."/>
            <person name="Spatafora J.W."/>
            <person name="Stajich J.E."/>
            <person name="James T.Y."/>
        </authorList>
    </citation>
    <scope>NUCLEOTIDE SEQUENCE</scope>
    <source>
        <strain evidence="8">AG</strain>
    </source>
</reference>
<evidence type="ECO:0000256" key="4">
    <source>
        <dbReference type="PROSITE-ProRule" id="PRU00175"/>
    </source>
</evidence>
<gene>
    <name evidence="8" type="ORF">K450DRAFT_250577</name>
</gene>
<dbReference type="GO" id="GO:0061630">
    <property type="term" value="F:ubiquitin protein ligase activity"/>
    <property type="evidence" value="ECO:0007669"/>
    <property type="project" value="TreeGrafter"/>
</dbReference>
<keyword evidence="2 4" id="KW-0863">Zinc-finger</keyword>
<keyword evidence="9" id="KW-1185">Reference proteome</keyword>
<dbReference type="SUPFAM" id="SSF88697">
    <property type="entry name" value="PUA domain-like"/>
    <property type="match status" value="1"/>
</dbReference>
<organism evidence="8 9">
    <name type="scientific">Umbelopsis ramanniana AG</name>
    <dbReference type="NCBI Taxonomy" id="1314678"/>
    <lineage>
        <taxon>Eukaryota</taxon>
        <taxon>Fungi</taxon>
        <taxon>Fungi incertae sedis</taxon>
        <taxon>Mucoromycota</taxon>
        <taxon>Mucoromycotina</taxon>
        <taxon>Umbelopsidomycetes</taxon>
        <taxon>Umbelopsidales</taxon>
        <taxon>Umbelopsidaceae</taxon>
        <taxon>Umbelopsis</taxon>
    </lineage>
</organism>
<evidence type="ECO:0000259" key="6">
    <source>
        <dbReference type="PROSITE" id="PS50089"/>
    </source>
</evidence>
<dbReference type="GO" id="GO:0008270">
    <property type="term" value="F:zinc ion binding"/>
    <property type="evidence" value="ECO:0007669"/>
    <property type="project" value="UniProtKB-KW"/>
</dbReference>
<dbReference type="InterPro" id="IPR015947">
    <property type="entry name" value="PUA-like_sf"/>
</dbReference>
<dbReference type="PROSITE" id="PS51787">
    <property type="entry name" value="LON_N"/>
    <property type="match status" value="1"/>
</dbReference>
<dbReference type="GeneID" id="75915930"/>
<dbReference type="Gene3D" id="3.30.40.10">
    <property type="entry name" value="Zinc/RING finger domain, C3HC4 (zinc finger)"/>
    <property type="match status" value="2"/>
</dbReference>